<dbReference type="AlphaFoldDB" id="A0A8H6HIR5"/>
<dbReference type="InterPro" id="IPR036736">
    <property type="entry name" value="ACP-like_sf"/>
</dbReference>
<comment type="caution">
    <text evidence="5">The sequence shown here is derived from an EMBL/GenBank/DDBJ whole genome shotgun (WGS) entry which is preliminary data.</text>
</comment>
<organism evidence="5 6">
    <name type="scientific">Ephemerocybe angulata</name>
    <dbReference type="NCBI Taxonomy" id="980116"/>
    <lineage>
        <taxon>Eukaryota</taxon>
        <taxon>Fungi</taxon>
        <taxon>Dikarya</taxon>
        <taxon>Basidiomycota</taxon>
        <taxon>Agaricomycotina</taxon>
        <taxon>Agaricomycetes</taxon>
        <taxon>Agaricomycetidae</taxon>
        <taxon>Agaricales</taxon>
        <taxon>Agaricineae</taxon>
        <taxon>Psathyrellaceae</taxon>
        <taxon>Ephemerocybe</taxon>
    </lineage>
</organism>
<dbReference type="GO" id="GO:0004312">
    <property type="term" value="F:fatty acid synthase activity"/>
    <property type="evidence" value="ECO:0007669"/>
    <property type="project" value="TreeGrafter"/>
</dbReference>
<dbReference type="GO" id="GO:0006633">
    <property type="term" value="P:fatty acid biosynthetic process"/>
    <property type="evidence" value="ECO:0007669"/>
    <property type="project" value="TreeGrafter"/>
</dbReference>
<dbReference type="OrthoDB" id="5334845at2759"/>
<keyword evidence="2" id="KW-0596">Phosphopantetheine</keyword>
<evidence type="ECO:0000256" key="2">
    <source>
        <dbReference type="ARBA" id="ARBA00022450"/>
    </source>
</evidence>
<evidence type="ECO:0000313" key="6">
    <source>
        <dbReference type="Proteomes" id="UP000521943"/>
    </source>
</evidence>
<comment type="pathway">
    <text evidence="1">Secondary metabolite biosynthesis.</text>
</comment>
<dbReference type="Gene3D" id="3.40.50.720">
    <property type="entry name" value="NAD(P)-binding Rossmann-like Domain"/>
    <property type="match status" value="1"/>
</dbReference>
<dbReference type="Pfam" id="PF00550">
    <property type="entry name" value="PP-binding"/>
    <property type="match status" value="1"/>
</dbReference>
<evidence type="ECO:0000256" key="3">
    <source>
        <dbReference type="ARBA" id="ARBA00022553"/>
    </source>
</evidence>
<dbReference type="PANTHER" id="PTHR43775:SF37">
    <property type="entry name" value="SI:DKEY-61P9.11"/>
    <property type="match status" value="1"/>
</dbReference>
<dbReference type="PROSITE" id="PS50075">
    <property type="entry name" value="CARRIER"/>
    <property type="match status" value="1"/>
</dbReference>
<keyword evidence="3" id="KW-0597">Phosphoprotein</keyword>
<evidence type="ECO:0000313" key="5">
    <source>
        <dbReference type="EMBL" id="KAF6747509.1"/>
    </source>
</evidence>
<dbReference type="EMBL" id="JACGCI010000080">
    <property type="protein sequence ID" value="KAF6747509.1"/>
    <property type="molecule type" value="Genomic_DNA"/>
</dbReference>
<gene>
    <name evidence="5" type="ORF">DFP72DRAFT_604329</name>
</gene>
<evidence type="ECO:0000256" key="1">
    <source>
        <dbReference type="ARBA" id="ARBA00005179"/>
    </source>
</evidence>
<dbReference type="InterPro" id="IPR050091">
    <property type="entry name" value="PKS_NRPS_Biosynth_Enz"/>
</dbReference>
<dbReference type="Gene3D" id="1.10.1200.10">
    <property type="entry name" value="ACP-like"/>
    <property type="match status" value="1"/>
</dbReference>
<sequence>MRSFAPKVLGAWNLHVLTQKMALIAGLLRRPQQYKRSRWEPLVKSLTLPRTRSSTYLASLRHSLGLPGTSLQLGAWESRLTENLNMKKSFALMMSQKEGVPLILQAMSTSHPVQVIAEFDVPKLQSVPAYANDPFFAAILPKSFDVRPAPTPASAPSALSSSKVETVKKDARTTVVDILRSVMELRPSESLDLASSLTACGGDSITFAQLKGRILKEVGVDLPSTFLGETYTLGDIVDFAMKGA</sequence>
<evidence type="ECO:0000259" key="4">
    <source>
        <dbReference type="PROSITE" id="PS50075"/>
    </source>
</evidence>
<dbReference type="Proteomes" id="UP000521943">
    <property type="component" value="Unassembled WGS sequence"/>
</dbReference>
<accession>A0A8H6HIR5</accession>
<name>A0A8H6HIR5_9AGAR</name>
<dbReference type="PANTHER" id="PTHR43775">
    <property type="entry name" value="FATTY ACID SYNTHASE"/>
    <property type="match status" value="1"/>
</dbReference>
<dbReference type="InterPro" id="IPR009081">
    <property type="entry name" value="PP-bd_ACP"/>
</dbReference>
<feature type="domain" description="Carrier" evidence="4">
    <location>
        <begin position="169"/>
        <end position="244"/>
    </location>
</feature>
<reference evidence="5 6" key="1">
    <citation type="submission" date="2020-07" db="EMBL/GenBank/DDBJ databases">
        <title>Comparative genomics of pyrophilous fungi reveals a link between fire events and developmental genes.</title>
        <authorList>
            <consortium name="DOE Joint Genome Institute"/>
            <person name="Steindorff A.S."/>
            <person name="Carver A."/>
            <person name="Calhoun S."/>
            <person name="Stillman K."/>
            <person name="Liu H."/>
            <person name="Lipzen A."/>
            <person name="Pangilinan J."/>
            <person name="Labutti K."/>
            <person name="Bruns T.D."/>
            <person name="Grigoriev I.V."/>
        </authorList>
    </citation>
    <scope>NUCLEOTIDE SEQUENCE [LARGE SCALE GENOMIC DNA]</scope>
    <source>
        <strain evidence="5 6">CBS 144469</strain>
    </source>
</reference>
<dbReference type="SUPFAM" id="SSF47336">
    <property type="entry name" value="ACP-like"/>
    <property type="match status" value="1"/>
</dbReference>
<protein>
    <recommendedName>
        <fullName evidence="4">Carrier domain-containing protein</fullName>
    </recommendedName>
</protein>
<proteinExistence type="predicted"/>
<keyword evidence="6" id="KW-1185">Reference proteome</keyword>